<reference evidence="3" key="1">
    <citation type="submission" date="2023-07" db="EMBL/GenBank/DDBJ databases">
        <title>30 novel species of actinomycetes from the DSMZ collection.</title>
        <authorList>
            <person name="Nouioui I."/>
        </authorList>
    </citation>
    <scope>NUCLEOTIDE SEQUENCE [LARGE SCALE GENOMIC DNA]</scope>
    <source>
        <strain evidence="3">DSM 45055</strain>
    </source>
</reference>
<accession>A0ABU2KX02</accession>
<dbReference type="EMBL" id="JAVREK010000019">
    <property type="protein sequence ID" value="MDT0303835.1"/>
    <property type="molecule type" value="Genomic_DNA"/>
</dbReference>
<proteinExistence type="predicted"/>
<comment type="caution">
    <text evidence="2">The sequence shown here is derived from an EMBL/GenBank/DDBJ whole genome shotgun (WGS) entry which is preliminary data.</text>
</comment>
<dbReference type="Gene3D" id="3.40.50.80">
    <property type="entry name" value="Nucleotide-binding domain of ferredoxin-NADP reductase (FNR) module"/>
    <property type="match status" value="1"/>
</dbReference>
<organism evidence="2 3">
    <name type="scientific">Streptomonospora wellingtoniae</name>
    <dbReference type="NCBI Taxonomy" id="3075544"/>
    <lineage>
        <taxon>Bacteria</taxon>
        <taxon>Bacillati</taxon>
        <taxon>Actinomycetota</taxon>
        <taxon>Actinomycetes</taxon>
        <taxon>Streptosporangiales</taxon>
        <taxon>Nocardiopsidaceae</taxon>
        <taxon>Streptomonospora</taxon>
    </lineage>
</organism>
<keyword evidence="3" id="KW-1185">Reference proteome</keyword>
<dbReference type="CDD" id="cd06193">
    <property type="entry name" value="siderophore_interacting"/>
    <property type="match status" value="1"/>
</dbReference>
<dbReference type="SUPFAM" id="SSF63380">
    <property type="entry name" value="Riboflavin synthase domain-like"/>
    <property type="match status" value="1"/>
</dbReference>
<name>A0ABU2KX02_9ACTN</name>
<dbReference type="InterPro" id="IPR007037">
    <property type="entry name" value="SIP_rossman_dom"/>
</dbReference>
<dbReference type="InterPro" id="IPR039374">
    <property type="entry name" value="SIP_fam"/>
</dbReference>
<gene>
    <name evidence="2" type="ORF">RM446_17095</name>
</gene>
<evidence type="ECO:0000259" key="1">
    <source>
        <dbReference type="PROSITE" id="PS51384"/>
    </source>
</evidence>
<dbReference type="Proteomes" id="UP001183226">
    <property type="component" value="Unassembled WGS sequence"/>
</dbReference>
<dbReference type="RefSeq" id="WP_311546329.1">
    <property type="nucleotide sequence ID" value="NZ_JAVREK010000019.1"/>
</dbReference>
<evidence type="ECO:0000313" key="3">
    <source>
        <dbReference type="Proteomes" id="UP001183226"/>
    </source>
</evidence>
<dbReference type="Pfam" id="PF04954">
    <property type="entry name" value="SIP"/>
    <property type="match status" value="1"/>
</dbReference>
<sequence length="273" mass="30544">MTTVRDPRVEFYPLRSRTLEVRTAERVTPAMIRVVLTGSDLEGFRSDNYTDHVKLFFPDERTGELHLPRFDDDGRWNMRAPELVYRDYTVRRFDAGAGELTIDLVAHDHGPGGRWAARARPGDRLGVLGPRGTHHMDYGFDYYLIGADETALPAAARWLEQELPRDARVLAFLEVADAGEEQELDVPAGASVTWLHRDGAAPGSTVLLESAIRGAELPDGRGFAWCAGEATTLKPIRRYLKEAGFERGTSLDVDGYWRRGTSNHDHHDAADDD</sequence>
<dbReference type="Gene3D" id="2.40.30.10">
    <property type="entry name" value="Translation factors"/>
    <property type="match status" value="1"/>
</dbReference>
<evidence type="ECO:0000313" key="2">
    <source>
        <dbReference type="EMBL" id="MDT0303835.1"/>
    </source>
</evidence>
<dbReference type="PROSITE" id="PS51384">
    <property type="entry name" value="FAD_FR"/>
    <property type="match status" value="1"/>
</dbReference>
<dbReference type="PANTHER" id="PTHR30157:SF0">
    <property type="entry name" value="NADPH-DEPENDENT FERRIC-CHELATE REDUCTASE"/>
    <property type="match status" value="1"/>
</dbReference>
<dbReference type="InterPro" id="IPR039261">
    <property type="entry name" value="FNR_nucleotide-bd"/>
</dbReference>
<dbReference type="InterPro" id="IPR013113">
    <property type="entry name" value="SIP_FAD-bd"/>
</dbReference>
<feature type="domain" description="FAD-binding FR-type" evidence="1">
    <location>
        <begin position="14"/>
        <end position="137"/>
    </location>
</feature>
<dbReference type="PANTHER" id="PTHR30157">
    <property type="entry name" value="FERRIC REDUCTASE, NADPH-DEPENDENT"/>
    <property type="match status" value="1"/>
</dbReference>
<protein>
    <submittedName>
        <fullName evidence="2">Siderophore-interacting protein</fullName>
    </submittedName>
</protein>
<dbReference type="Pfam" id="PF08021">
    <property type="entry name" value="FAD_binding_9"/>
    <property type="match status" value="1"/>
</dbReference>
<dbReference type="InterPro" id="IPR017938">
    <property type="entry name" value="Riboflavin_synthase-like_b-brl"/>
</dbReference>
<dbReference type="InterPro" id="IPR017927">
    <property type="entry name" value="FAD-bd_FR_type"/>
</dbReference>